<evidence type="ECO:0008006" key="3">
    <source>
        <dbReference type="Google" id="ProtNLM"/>
    </source>
</evidence>
<evidence type="ECO:0000313" key="1">
    <source>
        <dbReference type="EMBL" id="GHC75910.1"/>
    </source>
</evidence>
<protein>
    <recommendedName>
        <fullName evidence="3">DUF3025 domain-containing protein</fullName>
    </recommendedName>
</protein>
<gene>
    <name evidence="1" type="ORF">GCM10007320_14590</name>
</gene>
<keyword evidence="2" id="KW-1185">Reference proteome</keyword>
<dbReference type="RefSeq" id="WP_189686287.1">
    <property type="nucleotide sequence ID" value="NZ_BMYK01000003.1"/>
</dbReference>
<name>A0ABQ3FY26_9BURK</name>
<dbReference type="EMBL" id="BMYK01000003">
    <property type="protein sequence ID" value="GHC75910.1"/>
    <property type="molecule type" value="Genomic_DNA"/>
</dbReference>
<sequence length="255" mass="28369">MSLDWSRPWLQPYAAQGHALENARGQGLPLHAALNAVAGTDQPRFVPQQSLSAGQGYEALLHAQRLCPTRENLHDLLNGLSWLHFPRTKWRFNALHAAEIARRGADSRRGPLRDALTLFDENGALLLAPRSMWDALRARDWRGLFVTRRALWSQARLLVFGHGLLEQLQHPRKPLTAHVLAAPKALDSIADIDRWLAASIAADAWEAKPFAPLPVLGVPGWCAGNAHESFYDDPFVFRRAPCSDVREQRTLPGAA</sequence>
<dbReference type="Proteomes" id="UP000626210">
    <property type="component" value="Unassembled WGS sequence"/>
</dbReference>
<dbReference type="Pfam" id="PF11227">
    <property type="entry name" value="DUF3025"/>
    <property type="match status" value="1"/>
</dbReference>
<organism evidence="1 2">
    <name type="scientific">Pseudorhodoferax aquiterrae</name>
    <dbReference type="NCBI Taxonomy" id="747304"/>
    <lineage>
        <taxon>Bacteria</taxon>
        <taxon>Pseudomonadati</taxon>
        <taxon>Pseudomonadota</taxon>
        <taxon>Betaproteobacteria</taxon>
        <taxon>Burkholderiales</taxon>
        <taxon>Comamonadaceae</taxon>
    </lineage>
</organism>
<evidence type="ECO:0000313" key="2">
    <source>
        <dbReference type="Proteomes" id="UP000626210"/>
    </source>
</evidence>
<proteinExistence type="predicted"/>
<dbReference type="InterPro" id="IPR021390">
    <property type="entry name" value="DUF3025"/>
</dbReference>
<accession>A0ABQ3FY26</accession>
<reference evidence="2" key="1">
    <citation type="journal article" date="2019" name="Int. J. Syst. Evol. Microbiol.">
        <title>The Global Catalogue of Microorganisms (GCM) 10K type strain sequencing project: providing services to taxonomists for standard genome sequencing and annotation.</title>
        <authorList>
            <consortium name="The Broad Institute Genomics Platform"/>
            <consortium name="The Broad Institute Genome Sequencing Center for Infectious Disease"/>
            <person name="Wu L."/>
            <person name="Ma J."/>
        </authorList>
    </citation>
    <scope>NUCLEOTIDE SEQUENCE [LARGE SCALE GENOMIC DNA]</scope>
    <source>
        <strain evidence="2">KCTC 23314</strain>
    </source>
</reference>
<comment type="caution">
    <text evidence="1">The sequence shown here is derived from an EMBL/GenBank/DDBJ whole genome shotgun (WGS) entry which is preliminary data.</text>
</comment>